<feature type="compositionally biased region" description="Low complexity" evidence="5">
    <location>
        <begin position="68"/>
        <end position="77"/>
    </location>
</feature>
<dbReference type="GeneID" id="87837017"/>
<evidence type="ECO:0000256" key="5">
    <source>
        <dbReference type="SAM" id="MobiDB-lite"/>
    </source>
</evidence>
<comment type="caution">
    <text evidence="6">The sequence shown here is derived from an EMBL/GenBank/DDBJ whole genome shotgun (WGS) entry which is preliminary data.</text>
</comment>
<keyword evidence="3" id="KW-1133">Transmembrane helix</keyword>
<dbReference type="PRINTS" id="PR01217">
    <property type="entry name" value="PRICHEXTENSN"/>
</dbReference>
<evidence type="ECO:0000256" key="4">
    <source>
        <dbReference type="ARBA" id="ARBA00023136"/>
    </source>
</evidence>
<feature type="compositionally biased region" description="Pro residues" evidence="5">
    <location>
        <begin position="166"/>
        <end position="175"/>
    </location>
</feature>
<organism evidence="6 7">
    <name type="scientific">Chaetomium fimeti</name>
    <dbReference type="NCBI Taxonomy" id="1854472"/>
    <lineage>
        <taxon>Eukaryota</taxon>
        <taxon>Fungi</taxon>
        <taxon>Dikarya</taxon>
        <taxon>Ascomycota</taxon>
        <taxon>Pezizomycotina</taxon>
        <taxon>Sordariomycetes</taxon>
        <taxon>Sordariomycetidae</taxon>
        <taxon>Sordariales</taxon>
        <taxon>Chaetomiaceae</taxon>
        <taxon>Chaetomium</taxon>
    </lineage>
</organism>
<evidence type="ECO:0000256" key="1">
    <source>
        <dbReference type="ARBA" id="ARBA00004370"/>
    </source>
</evidence>
<evidence type="ECO:0000313" key="6">
    <source>
        <dbReference type="EMBL" id="KAK3299934.1"/>
    </source>
</evidence>
<keyword evidence="4" id="KW-0472">Membrane</keyword>
<dbReference type="GO" id="GO:0016020">
    <property type="term" value="C:membrane"/>
    <property type="evidence" value="ECO:0007669"/>
    <property type="project" value="UniProtKB-SubCell"/>
</dbReference>
<feature type="compositionally biased region" description="Pro residues" evidence="5">
    <location>
        <begin position="96"/>
        <end position="106"/>
    </location>
</feature>
<dbReference type="Proteomes" id="UP001278766">
    <property type="component" value="Unassembled WGS sequence"/>
</dbReference>
<reference evidence="6" key="1">
    <citation type="journal article" date="2023" name="Mol. Phylogenet. Evol.">
        <title>Genome-scale phylogeny and comparative genomics of the fungal order Sordariales.</title>
        <authorList>
            <person name="Hensen N."/>
            <person name="Bonometti L."/>
            <person name="Westerberg I."/>
            <person name="Brannstrom I.O."/>
            <person name="Guillou S."/>
            <person name="Cros-Aarteil S."/>
            <person name="Calhoun S."/>
            <person name="Haridas S."/>
            <person name="Kuo A."/>
            <person name="Mondo S."/>
            <person name="Pangilinan J."/>
            <person name="Riley R."/>
            <person name="LaButti K."/>
            <person name="Andreopoulos B."/>
            <person name="Lipzen A."/>
            <person name="Chen C."/>
            <person name="Yan M."/>
            <person name="Daum C."/>
            <person name="Ng V."/>
            <person name="Clum A."/>
            <person name="Steindorff A."/>
            <person name="Ohm R.A."/>
            <person name="Martin F."/>
            <person name="Silar P."/>
            <person name="Natvig D.O."/>
            <person name="Lalanne C."/>
            <person name="Gautier V."/>
            <person name="Ament-Velasquez S.L."/>
            <person name="Kruys A."/>
            <person name="Hutchinson M.I."/>
            <person name="Powell A.J."/>
            <person name="Barry K."/>
            <person name="Miller A.N."/>
            <person name="Grigoriev I.V."/>
            <person name="Debuchy R."/>
            <person name="Gladieux P."/>
            <person name="Hiltunen Thoren M."/>
            <person name="Johannesson H."/>
        </authorList>
    </citation>
    <scope>NUCLEOTIDE SEQUENCE</scope>
    <source>
        <strain evidence="6">CBS 168.71</strain>
    </source>
</reference>
<feature type="compositionally biased region" description="Low complexity" evidence="5">
    <location>
        <begin position="33"/>
        <end position="58"/>
    </location>
</feature>
<feature type="compositionally biased region" description="Pro residues" evidence="5">
    <location>
        <begin position="78"/>
        <end position="88"/>
    </location>
</feature>
<comment type="subcellular location">
    <subcellularLocation>
        <location evidence="1">Membrane</location>
    </subcellularLocation>
</comment>
<reference evidence="6" key="2">
    <citation type="submission" date="2023-06" db="EMBL/GenBank/DDBJ databases">
        <authorList>
            <consortium name="Lawrence Berkeley National Laboratory"/>
            <person name="Haridas S."/>
            <person name="Hensen N."/>
            <person name="Bonometti L."/>
            <person name="Westerberg I."/>
            <person name="Brannstrom I.O."/>
            <person name="Guillou S."/>
            <person name="Cros-Aarteil S."/>
            <person name="Calhoun S."/>
            <person name="Kuo A."/>
            <person name="Mondo S."/>
            <person name="Pangilinan J."/>
            <person name="Riley R."/>
            <person name="Labutti K."/>
            <person name="Andreopoulos B."/>
            <person name="Lipzen A."/>
            <person name="Chen C."/>
            <person name="Yanf M."/>
            <person name="Daum C."/>
            <person name="Ng V."/>
            <person name="Clum A."/>
            <person name="Steindorff A."/>
            <person name="Ohm R."/>
            <person name="Martin F."/>
            <person name="Silar P."/>
            <person name="Natvig D."/>
            <person name="Lalanne C."/>
            <person name="Gautier V."/>
            <person name="Ament-Velasquez S.L."/>
            <person name="Kruys A."/>
            <person name="Hutchinson M.I."/>
            <person name="Powell A.J."/>
            <person name="Barry K."/>
            <person name="Miller A.N."/>
            <person name="Grigoriev I.V."/>
            <person name="Debuchy R."/>
            <person name="Gladieux P."/>
            <person name="Thoren M.H."/>
            <person name="Johannesson H."/>
        </authorList>
    </citation>
    <scope>NUCLEOTIDE SEQUENCE</scope>
    <source>
        <strain evidence="6">CBS 168.71</strain>
    </source>
</reference>
<evidence type="ECO:0000313" key="7">
    <source>
        <dbReference type="Proteomes" id="UP001278766"/>
    </source>
</evidence>
<keyword evidence="2" id="KW-0812">Transmembrane</keyword>
<gene>
    <name evidence="6" type="ORF">B0H64DRAFT_2949</name>
</gene>
<name>A0AAE0HNV2_9PEZI</name>
<evidence type="ECO:0000256" key="2">
    <source>
        <dbReference type="ARBA" id="ARBA00022692"/>
    </source>
</evidence>
<dbReference type="AlphaFoldDB" id="A0AAE0HNV2"/>
<accession>A0AAE0HNV2</accession>
<dbReference type="InterPro" id="IPR043136">
    <property type="entry name" value="B30.2/SPRY_sf"/>
</dbReference>
<dbReference type="CDD" id="cd12910">
    <property type="entry name" value="SPRY_SSH4_like"/>
    <property type="match status" value="1"/>
</dbReference>
<proteinExistence type="predicted"/>
<dbReference type="InterPro" id="IPR035780">
    <property type="entry name" value="SPRY_Ssh4-like"/>
</dbReference>
<sequence length="502" mass="53291">MCFGSKNDAGEAEAPRPAQTQQLHGGQKRASLPPQYLQQQQQQQQPQFQQAPSHEYAPPAGPPPSQRPPGISGVDDFAPPPGPPPGPRPGDDFAAPPGPPPGPRPAMPGDDFAPPPGPPLSQRPPVDDFAPPPGPPLVTSTRPGDDFAPPPGPPPFRGQTGGDDFAPPPGPPPGHGAPAGQDFAPPPGPPPSHNMSYMAPPPGPPPGHNDMSYMAPPPGPPPADKPKHDWEAVVPDTSLFPPPPSFFSGFDRSPANNATEAEAEAGEQWCAQHPLTAPISLDGPAVNALNTHNPRMMQPDLYRGILACVAPGVWQGSTDSSAADSTIIAYPPLYTVTLHSPLAPTNPTRSKTIYYEVQLTHANPSREIQVAMGFTALPYPSFRMPGWHRGSLAVHGDDGHKFINDRWGGKAFTAPFARGDRLGVGMTFRDVGGRIDTEVFFTRGGQEVGRWNLHEETDAEEDLPVTGLEGYHDLSCAVGTCGQTGFEVLFDPARWMYRPAGY</sequence>
<feature type="region of interest" description="Disordered" evidence="5">
    <location>
        <begin position="1"/>
        <end position="226"/>
    </location>
</feature>
<dbReference type="Gene3D" id="2.60.120.920">
    <property type="match status" value="1"/>
</dbReference>
<dbReference type="RefSeq" id="XP_062663448.1">
    <property type="nucleotide sequence ID" value="XM_062800069.1"/>
</dbReference>
<evidence type="ECO:0000256" key="3">
    <source>
        <dbReference type="ARBA" id="ARBA00022989"/>
    </source>
</evidence>
<dbReference type="EMBL" id="JAUEPN010000001">
    <property type="protein sequence ID" value="KAK3299934.1"/>
    <property type="molecule type" value="Genomic_DNA"/>
</dbReference>
<evidence type="ECO:0008006" key="8">
    <source>
        <dbReference type="Google" id="ProtNLM"/>
    </source>
</evidence>
<keyword evidence="7" id="KW-1185">Reference proteome</keyword>
<feature type="compositionally biased region" description="Pro residues" evidence="5">
    <location>
        <begin position="113"/>
        <end position="122"/>
    </location>
</feature>
<protein>
    <recommendedName>
        <fullName evidence="8">SPRY domain-containing protein</fullName>
    </recommendedName>
</protein>